<dbReference type="InterPro" id="IPR053197">
    <property type="entry name" value="F-box_SCFL_complex_component"/>
</dbReference>
<dbReference type="Gene3D" id="1.20.1280.50">
    <property type="match status" value="1"/>
</dbReference>
<accession>A0A8R7U1I5</accession>
<keyword evidence="3" id="KW-1185">Reference proteome</keyword>
<dbReference type="PROSITE" id="PS50181">
    <property type="entry name" value="FBOX"/>
    <property type="match status" value="1"/>
</dbReference>
<dbReference type="SUPFAM" id="SSF81383">
    <property type="entry name" value="F-box domain"/>
    <property type="match status" value="1"/>
</dbReference>
<evidence type="ECO:0000313" key="2">
    <source>
        <dbReference type="EnsemblPlants" id="TuG1812G0300005625.01.T01.cds441911"/>
    </source>
</evidence>
<dbReference type="InterPro" id="IPR036047">
    <property type="entry name" value="F-box-like_dom_sf"/>
</dbReference>
<dbReference type="Gramene" id="TuG1812G0300005625.01.T01">
    <property type="protein sequence ID" value="TuG1812G0300005625.01.T01.cds441911"/>
    <property type="gene ID" value="TuG1812G0300005625.01"/>
</dbReference>
<dbReference type="EnsemblPlants" id="TuG1812G0300005625.01.T01">
    <property type="protein sequence ID" value="TuG1812G0300005625.01.T01.cds441911"/>
    <property type="gene ID" value="TuG1812G0300005625.01"/>
</dbReference>
<dbReference type="PANTHER" id="PTHR34223">
    <property type="entry name" value="OS11G0201299 PROTEIN"/>
    <property type="match status" value="1"/>
</dbReference>
<feature type="domain" description="F-box" evidence="1">
    <location>
        <begin position="22"/>
        <end position="72"/>
    </location>
</feature>
<organism evidence="2 3">
    <name type="scientific">Triticum urartu</name>
    <name type="common">Red wild einkorn</name>
    <name type="synonym">Crithodium urartu</name>
    <dbReference type="NCBI Taxonomy" id="4572"/>
    <lineage>
        <taxon>Eukaryota</taxon>
        <taxon>Viridiplantae</taxon>
        <taxon>Streptophyta</taxon>
        <taxon>Embryophyta</taxon>
        <taxon>Tracheophyta</taxon>
        <taxon>Spermatophyta</taxon>
        <taxon>Magnoliopsida</taxon>
        <taxon>Liliopsida</taxon>
        <taxon>Poales</taxon>
        <taxon>Poaceae</taxon>
        <taxon>BOP clade</taxon>
        <taxon>Pooideae</taxon>
        <taxon>Triticodae</taxon>
        <taxon>Triticeae</taxon>
        <taxon>Triticinae</taxon>
        <taxon>Triticum</taxon>
    </lineage>
</organism>
<dbReference type="AlphaFoldDB" id="A0A8R7U1I5"/>
<protein>
    <recommendedName>
        <fullName evidence="1">F-box domain-containing protein</fullName>
    </recommendedName>
</protein>
<proteinExistence type="predicted"/>
<reference evidence="2" key="3">
    <citation type="submission" date="2022-06" db="UniProtKB">
        <authorList>
            <consortium name="EnsemblPlants"/>
        </authorList>
    </citation>
    <scope>IDENTIFICATION</scope>
</reference>
<reference evidence="3" key="1">
    <citation type="journal article" date="2013" name="Nature">
        <title>Draft genome of the wheat A-genome progenitor Triticum urartu.</title>
        <authorList>
            <person name="Ling H.Q."/>
            <person name="Zhao S."/>
            <person name="Liu D."/>
            <person name="Wang J."/>
            <person name="Sun H."/>
            <person name="Zhang C."/>
            <person name="Fan H."/>
            <person name="Li D."/>
            <person name="Dong L."/>
            <person name="Tao Y."/>
            <person name="Gao C."/>
            <person name="Wu H."/>
            <person name="Li Y."/>
            <person name="Cui Y."/>
            <person name="Guo X."/>
            <person name="Zheng S."/>
            <person name="Wang B."/>
            <person name="Yu K."/>
            <person name="Liang Q."/>
            <person name="Yang W."/>
            <person name="Lou X."/>
            <person name="Chen J."/>
            <person name="Feng M."/>
            <person name="Jian J."/>
            <person name="Zhang X."/>
            <person name="Luo G."/>
            <person name="Jiang Y."/>
            <person name="Liu J."/>
            <person name="Wang Z."/>
            <person name="Sha Y."/>
            <person name="Zhang B."/>
            <person name="Wu H."/>
            <person name="Tang D."/>
            <person name="Shen Q."/>
            <person name="Xue P."/>
            <person name="Zou S."/>
            <person name="Wang X."/>
            <person name="Liu X."/>
            <person name="Wang F."/>
            <person name="Yang Y."/>
            <person name="An X."/>
            <person name="Dong Z."/>
            <person name="Zhang K."/>
            <person name="Zhang X."/>
            <person name="Luo M.C."/>
            <person name="Dvorak J."/>
            <person name="Tong Y."/>
            <person name="Wang J."/>
            <person name="Yang H."/>
            <person name="Li Z."/>
            <person name="Wang D."/>
            <person name="Zhang A."/>
            <person name="Wang J."/>
        </authorList>
    </citation>
    <scope>NUCLEOTIDE SEQUENCE</scope>
    <source>
        <strain evidence="3">cv. G1812</strain>
    </source>
</reference>
<dbReference type="CDD" id="cd22160">
    <property type="entry name" value="F-box_AtFBL13-like"/>
    <property type="match status" value="1"/>
</dbReference>
<name>A0A8R7U1I5_TRIUA</name>
<sequence>MDAAAAELKRARGGGIGVRQSVDRLSALPNDLLHAVLSRLKARQVVRTCVLSARWRHLWRSVPCLRIDQREF</sequence>
<evidence type="ECO:0000313" key="3">
    <source>
        <dbReference type="Proteomes" id="UP000015106"/>
    </source>
</evidence>
<dbReference type="Proteomes" id="UP000015106">
    <property type="component" value="Chromosome 3"/>
</dbReference>
<dbReference type="InterPro" id="IPR053781">
    <property type="entry name" value="F-box_AtFBL13-like"/>
</dbReference>
<dbReference type="Pfam" id="PF00646">
    <property type="entry name" value="F-box"/>
    <property type="match status" value="1"/>
</dbReference>
<dbReference type="PANTHER" id="PTHR34223:SF48">
    <property type="entry name" value="F-BOX DOMAIN-CONTAINING PROTEIN"/>
    <property type="match status" value="1"/>
</dbReference>
<reference evidence="2" key="2">
    <citation type="submission" date="2018-03" db="EMBL/GenBank/DDBJ databases">
        <title>The Triticum urartu genome reveals the dynamic nature of wheat genome evolution.</title>
        <authorList>
            <person name="Ling H."/>
            <person name="Ma B."/>
            <person name="Shi X."/>
            <person name="Liu H."/>
            <person name="Dong L."/>
            <person name="Sun H."/>
            <person name="Cao Y."/>
            <person name="Gao Q."/>
            <person name="Zheng S."/>
            <person name="Li Y."/>
            <person name="Yu Y."/>
            <person name="Du H."/>
            <person name="Qi M."/>
            <person name="Li Y."/>
            <person name="Yu H."/>
            <person name="Cui Y."/>
            <person name="Wang N."/>
            <person name="Chen C."/>
            <person name="Wu H."/>
            <person name="Zhao Y."/>
            <person name="Zhang J."/>
            <person name="Li Y."/>
            <person name="Zhou W."/>
            <person name="Zhang B."/>
            <person name="Hu W."/>
            <person name="Eijk M."/>
            <person name="Tang J."/>
            <person name="Witsenboer H."/>
            <person name="Zhao S."/>
            <person name="Li Z."/>
            <person name="Zhang A."/>
            <person name="Wang D."/>
            <person name="Liang C."/>
        </authorList>
    </citation>
    <scope>NUCLEOTIDE SEQUENCE [LARGE SCALE GENOMIC DNA]</scope>
    <source>
        <strain evidence="2">cv. G1812</strain>
    </source>
</reference>
<evidence type="ECO:0000259" key="1">
    <source>
        <dbReference type="PROSITE" id="PS50181"/>
    </source>
</evidence>
<dbReference type="InterPro" id="IPR001810">
    <property type="entry name" value="F-box_dom"/>
</dbReference>